<accession>A0ABP8YG54</accession>
<reference evidence="3" key="1">
    <citation type="journal article" date="2019" name="Int. J. Syst. Evol. Microbiol.">
        <title>The Global Catalogue of Microorganisms (GCM) 10K type strain sequencing project: providing services to taxonomists for standard genome sequencing and annotation.</title>
        <authorList>
            <consortium name="The Broad Institute Genomics Platform"/>
            <consortium name="The Broad Institute Genome Sequencing Center for Infectious Disease"/>
            <person name="Wu L."/>
            <person name="Ma J."/>
        </authorList>
    </citation>
    <scope>NUCLEOTIDE SEQUENCE [LARGE SCALE GENOMIC DNA]</scope>
    <source>
        <strain evidence="3">JCM 18532</strain>
    </source>
</reference>
<proteinExistence type="predicted"/>
<keyword evidence="3" id="KW-1185">Reference proteome</keyword>
<dbReference type="EMBL" id="BAABKN010000005">
    <property type="protein sequence ID" value="GAA4727966.1"/>
    <property type="molecule type" value="Genomic_DNA"/>
</dbReference>
<evidence type="ECO:0000313" key="2">
    <source>
        <dbReference type="EMBL" id="GAA4727966.1"/>
    </source>
</evidence>
<evidence type="ECO:0000256" key="1">
    <source>
        <dbReference type="SAM" id="MobiDB-lite"/>
    </source>
</evidence>
<sequence length="73" mass="7861">MGQRGPARRGAHEVKHYGIASGYADALGSDSIARALGRCPREHKAGRLDGSDSYANEPSTTPHFPGDRRIPIF</sequence>
<gene>
    <name evidence="2" type="ORF">GCM10023350_08800</name>
</gene>
<comment type="caution">
    <text evidence="2">The sequence shown here is derived from an EMBL/GenBank/DDBJ whole genome shotgun (WGS) entry which is preliminary data.</text>
</comment>
<organism evidence="2 3">
    <name type="scientific">Nocardioides endophyticus</name>
    <dbReference type="NCBI Taxonomy" id="1353775"/>
    <lineage>
        <taxon>Bacteria</taxon>
        <taxon>Bacillati</taxon>
        <taxon>Actinomycetota</taxon>
        <taxon>Actinomycetes</taxon>
        <taxon>Propionibacteriales</taxon>
        <taxon>Nocardioidaceae</taxon>
        <taxon>Nocardioides</taxon>
    </lineage>
</organism>
<feature type="compositionally biased region" description="Polar residues" evidence="1">
    <location>
        <begin position="53"/>
        <end position="62"/>
    </location>
</feature>
<evidence type="ECO:0000313" key="3">
    <source>
        <dbReference type="Proteomes" id="UP001499882"/>
    </source>
</evidence>
<name>A0ABP8YG54_9ACTN</name>
<feature type="region of interest" description="Disordered" evidence="1">
    <location>
        <begin position="43"/>
        <end position="73"/>
    </location>
</feature>
<dbReference type="Proteomes" id="UP001499882">
    <property type="component" value="Unassembled WGS sequence"/>
</dbReference>
<protein>
    <submittedName>
        <fullName evidence="2">Uncharacterized protein</fullName>
    </submittedName>
</protein>